<protein>
    <recommendedName>
        <fullName evidence="3">Transposase</fullName>
    </recommendedName>
</protein>
<evidence type="ECO:0008006" key="3">
    <source>
        <dbReference type="Google" id="ProtNLM"/>
    </source>
</evidence>
<evidence type="ECO:0000313" key="2">
    <source>
        <dbReference type="Proteomes" id="UP000267017"/>
    </source>
</evidence>
<comment type="caution">
    <text evidence="1">The sequence shown here is derived from an EMBL/GenBank/DDBJ whole genome shotgun (WGS) entry which is preliminary data.</text>
</comment>
<proteinExistence type="predicted"/>
<accession>A0A3P3U1I4</accession>
<name>A0A3P3U1I4_9BACL</name>
<dbReference type="OrthoDB" id="419816at2"/>
<keyword evidence="2" id="KW-1185">Reference proteome</keyword>
<dbReference type="RefSeq" id="WP_128631325.1">
    <property type="nucleotide sequence ID" value="NZ_RRCN01000001.1"/>
</dbReference>
<dbReference type="EMBL" id="RRCN01000001">
    <property type="protein sequence ID" value="RRJ63489.1"/>
    <property type="molecule type" value="Genomic_DNA"/>
</dbReference>
<dbReference type="Proteomes" id="UP000267017">
    <property type="component" value="Unassembled WGS sequence"/>
</dbReference>
<evidence type="ECO:0000313" key="1">
    <source>
        <dbReference type="EMBL" id="RRJ63489.1"/>
    </source>
</evidence>
<sequence length="69" mass="8061">MESMPAWMRLGYEIGYKEGYEIGFKEGLEIGILFGRQRIIHRLISKGYSLDLVLEIMAKPIEEEEKLKN</sequence>
<reference evidence="1 2" key="1">
    <citation type="submission" date="2018-11" db="EMBL/GenBank/DDBJ databases">
        <title>Genome sequencing of Paenibacillus sp. KCOM 3021 (= ChDC PVNT-B20).</title>
        <authorList>
            <person name="Kook J.-K."/>
            <person name="Park S.-N."/>
            <person name="Lim Y.K."/>
        </authorList>
    </citation>
    <scope>NUCLEOTIDE SEQUENCE [LARGE SCALE GENOMIC DNA]</scope>
    <source>
        <strain evidence="1 2">KCOM 3021</strain>
    </source>
</reference>
<dbReference type="AlphaFoldDB" id="A0A3P3U1I4"/>
<organism evidence="1 2">
    <name type="scientific">Paenibacillus oralis</name>
    <dbReference type="NCBI Taxonomy" id="2490856"/>
    <lineage>
        <taxon>Bacteria</taxon>
        <taxon>Bacillati</taxon>
        <taxon>Bacillota</taxon>
        <taxon>Bacilli</taxon>
        <taxon>Bacillales</taxon>
        <taxon>Paenibacillaceae</taxon>
        <taxon>Paenibacillus</taxon>
    </lineage>
</organism>
<gene>
    <name evidence="1" type="ORF">EHV15_11550</name>
</gene>